<dbReference type="PRINTS" id="PR00081">
    <property type="entry name" value="GDHRDH"/>
</dbReference>
<accession>A0A250V417</accession>
<keyword evidence="4" id="KW-1185">Reference proteome</keyword>
<dbReference type="GO" id="GO:0016491">
    <property type="term" value="F:oxidoreductase activity"/>
    <property type="evidence" value="ECO:0007669"/>
    <property type="project" value="UniProtKB-KW"/>
</dbReference>
<dbReference type="Pfam" id="PF13561">
    <property type="entry name" value="adh_short_C2"/>
    <property type="match status" value="1"/>
</dbReference>
<evidence type="ECO:0000313" key="3">
    <source>
        <dbReference type="EMBL" id="GAX48710.1"/>
    </source>
</evidence>
<dbReference type="Gene3D" id="3.40.50.720">
    <property type="entry name" value="NAD(P)-binding Rossmann-like Domain"/>
    <property type="match status" value="1"/>
</dbReference>
<dbReference type="InterPro" id="IPR051122">
    <property type="entry name" value="SDR_DHRS6-like"/>
</dbReference>
<dbReference type="PANTHER" id="PTHR43477">
    <property type="entry name" value="DIHYDROANTICAPSIN 7-DEHYDROGENASE"/>
    <property type="match status" value="1"/>
</dbReference>
<sequence>MAVGGTAGIGLAVAEAGRNLSRALALEPAPIRADVVSPGVVRTELWRELPEADREGLFSSAAQSLPVGRVGEPEDGAEAYLCLMRGRYSTGSTVVVDGGTVLVRPRKIPCPAPRLSPR</sequence>
<comment type="similarity">
    <text evidence="1">Belongs to the short-chain dehydrogenases/reductases (SDR) family.</text>
</comment>
<comment type="caution">
    <text evidence="3">The sequence shown here is derived from an EMBL/GenBank/DDBJ whole genome shotgun (WGS) entry which is preliminary data.</text>
</comment>
<evidence type="ECO:0000256" key="2">
    <source>
        <dbReference type="ARBA" id="ARBA00023002"/>
    </source>
</evidence>
<dbReference type="PANTHER" id="PTHR43477:SF1">
    <property type="entry name" value="DIHYDROANTICAPSIN 7-DEHYDROGENASE"/>
    <property type="match status" value="1"/>
</dbReference>
<proteinExistence type="inferred from homology"/>
<dbReference type="Proteomes" id="UP000217446">
    <property type="component" value="Unassembled WGS sequence"/>
</dbReference>
<reference evidence="4" key="1">
    <citation type="submission" date="2017-05" db="EMBL/GenBank/DDBJ databases">
        <title>Streptomyces olivochromogenes NBRC 3561 whole genome shotgun sequence.</title>
        <authorList>
            <person name="Dohra H."/>
            <person name="Kodani S."/>
        </authorList>
    </citation>
    <scope>NUCLEOTIDE SEQUENCE [LARGE SCALE GENOMIC DNA]</scope>
    <source>
        <strain evidence="4">NBRC 3561</strain>
    </source>
</reference>
<name>A0A250V417_STROL</name>
<evidence type="ECO:0000256" key="1">
    <source>
        <dbReference type="ARBA" id="ARBA00006484"/>
    </source>
</evidence>
<organism evidence="3 4">
    <name type="scientific">Streptomyces olivochromogenes</name>
    <dbReference type="NCBI Taxonomy" id="1963"/>
    <lineage>
        <taxon>Bacteria</taxon>
        <taxon>Bacillati</taxon>
        <taxon>Actinomycetota</taxon>
        <taxon>Actinomycetes</taxon>
        <taxon>Kitasatosporales</taxon>
        <taxon>Streptomycetaceae</taxon>
        <taxon>Streptomyces</taxon>
    </lineage>
</organism>
<dbReference type="AlphaFoldDB" id="A0A250V417"/>
<dbReference type="InterPro" id="IPR002347">
    <property type="entry name" value="SDR_fam"/>
</dbReference>
<evidence type="ECO:0000313" key="4">
    <source>
        <dbReference type="Proteomes" id="UP000217446"/>
    </source>
</evidence>
<dbReference type="InterPro" id="IPR036291">
    <property type="entry name" value="NAD(P)-bd_dom_sf"/>
</dbReference>
<dbReference type="SUPFAM" id="SSF51735">
    <property type="entry name" value="NAD(P)-binding Rossmann-fold domains"/>
    <property type="match status" value="1"/>
</dbReference>
<gene>
    <name evidence="3" type="ORF">SO3561_00190</name>
</gene>
<dbReference type="EMBL" id="BDQI01000001">
    <property type="protein sequence ID" value="GAX48710.1"/>
    <property type="molecule type" value="Genomic_DNA"/>
</dbReference>
<protein>
    <submittedName>
        <fullName evidence="3">Short-chain dehydrogenase/reductase</fullName>
    </submittedName>
</protein>
<keyword evidence="2" id="KW-0560">Oxidoreductase</keyword>